<proteinExistence type="inferred from homology"/>
<dbReference type="InterPro" id="IPR000515">
    <property type="entry name" value="MetI-like"/>
</dbReference>
<organism evidence="9 10">
    <name type="scientific">Actinomadura montaniterrae</name>
    <dbReference type="NCBI Taxonomy" id="1803903"/>
    <lineage>
        <taxon>Bacteria</taxon>
        <taxon>Bacillati</taxon>
        <taxon>Actinomycetota</taxon>
        <taxon>Actinomycetes</taxon>
        <taxon>Streptosporangiales</taxon>
        <taxon>Thermomonosporaceae</taxon>
        <taxon>Actinomadura</taxon>
    </lineage>
</organism>
<dbReference type="InterPro" id="IPR035906">
    <property type="entry name" value="MetI-like_sf"/>
</dbReference>
<dbReference type="PANTHER" id="PTHR43163">
    <property type="entry name" value="DIPEPTIDE TRANSPORT SYSTEM PERMEASE PROTEIN DPPB-RELATED"/>
    <property type="match status" value="1"/>
</dbReference>
<feature type="domain" description="ABC transmembrane type-1" evidence="8">
    <location>
        <begin position="119"/>
        <end position="320"/>
    </location>
</feature>
<evidence type="ECO:0000256" key="6">
    <source>
        <dbReference type="ARBA" id="ARBA00023136"/>
    </source>
</evidence>
<dbReference type="Proteomes" id="UP000483004">
    <property type="component" value="Unassembled WGS sequence"/>
</dbReference>
<dbReference type="Pfam" id="PF00528">
    <property type="entry name" value="BPD_transp_1"/>
    <property type="match status" value="1"/>
</dbReference>
<accession>A0A6L3W2P7</accession>
<name>A0A6L3W2P7_9ACTN</name>
<comment type="caution">
    <text evidence="9">The sequence shown here is derived from an EMBL/GenBank/DDBJ whole genome shotgun (WGS) entry which is preliminary data.</text>
</comment>
<feature type="transmembrane region" description="Helical" evidence="7">
    <location>
        <begin position="201"/>
        <end position="220"/>
    </location>
</feature>
<evidence type="ECO:0000259" key="8">
    <source>
        <dbReference type="PROSITE" id="PS50928"/>
    </source>
</evidence>
<dbReference type="GO" id="GO:0005886">
    <property type="term" value="C:plasma membrane"/>
    <property type="evidence" value="ECO:0007669"/>
    <property type="project" value="UniProtKB-SubCell"/>
</dbReference>
<dbReference type="SUPFAM" id="SSF161098">
    <property type="entry name" value="MetI-like"/>
    <property type="match status" value="1"/>
</dbReference>
<evidence type="ECO:0000256" key="1">
    <source>
        <dbReference type="ARBA" id="ARBA00004651"/>
    </source>
</evidence>
<evidence type="ECO:0000313" key="9">
    <source>
        <dbReference type="EMBL" id="KAB2384839.1"/>
    </source>
</evidence>
<dbReference type="RefSeq" id="WP_151539619.1">
    <property type="nucleotide sequence ID" value="NZ_WBMR01000018.1"/>
</dbReference>
<keyword evidence="2 7" id="KW-0813">Transport</keyword>
<keyword evidence="5 7" id="KW-1133">Transmembrane helix</keyword>
<feature type="transmembrane region" description="Helical" evidence="7">
    <location>
        <begin position="159"/>
        <end position="189"/>
    </location>
</feature>
<dbReference type="CDD" id="cd06261">
    <property type="entry name" value="TM_PBP2"/>
    <property type="match status" value="1"/>
</dbReference>
<comment type="similarity">
    <text evidence="7">Belongs to the binding-protein-dependent transport system permease family.</text>
</comment>
<feature type="transmembrane region" description="Helical" evidence="7">
    <location>
        <begin position="255"/>
        <end position="281"/>
    </location>
</feature>
<dbReference type="OrthoDB" id="9778910at2"/>
<gene>
    <name evidence="9" type="ORF">F9B16_09425</name>
</gene>
<evidence type="ECO:0000256" key="2">
    <source>
        <dbReference type="ARBA" id="ARBA00022448"/>
    </source>
</evidence>
<reference evidence="9 10" key="1">
    <citation type="submission" date="2019-09" db="EMBL/GenBank/DDBJ databases">
        <title>Actinomadura physcomitrii sp. nov., a novel actinomycete isolated from moss [Physcomitrium sphaericum (Ludw) Fuernr].</title>
        <authorList>
            <person name="Liu C."/>
            <person name="Zhuang X."/>
        </authorList>
    </citation>
    <scope>NUCLEOTIDE SEQUENCE [LARGE SCALE GENOMIC DNA]</scope>
    <source>
        <strain evidence="9 10">CYP1-1B</strain>
    </source>
</reference>
<feature type="transmembrane region" description="Helical" evidence="7">
    <location>
        <begin position="125"/>
        <end position="147"/>
    </location>
</feature>
<evidence type="ECO:0000256" key="3">
    <source>
        <dbReference type="ARBA" id="ARBA00022475"/>
    </source>
</evidence>
<dbReference type="GO" id="GO:0055085">
    <property type="term" value="P:transmembrane transport"/>
    <property type="evidence" value="ECO:0007669"/>
    <property type="project" value="InterPro"/>
</dbReference>
<dbReference type="AlphaFoldDB" id="A0A6L3W2P7"/>
<evidence type="ECO:0000256" key="5">
    <source>
        <dbReference type="ARBA" id="ARBA00022989"/>
    </source>
</evidence>
<dbReference type="InterPro" id="IPR045621">
    <property type="entry name" value="BPD_transp_1_N"/>
</dbReference>
<keyword evidence="10" id="KW-1185">Reference proteome</keyword>
<dbReference type="Pfam" id="PF19300">
    <property type="entry name" value="BPD_transp_1_N"/>
    <property type="match status" value="1"/>
</dbReference>
<dbReference type="EMBL" id="WBMR01000018">
    <property type="protein sequence ID" value="KAB2384839.1"/>
    <property type="molecule type" value="Genomic_DNA"/>
</dbReference>
<dbReference type="Gene3D" id="1.10.3720.10">
    <property type="entry name" value="MetI-like"/>
    <property type="match status" value="1"/>
</dbReference>
<evidence type="ECO:0000256" key="4">
    <source>
        <dbReference type="ARBA" id="ARBA00022692"/>
    </source>
</evidence>
<feature type="transmembrane region" description="Helical" evidence="7">
    <location>
        <begin position="301"/>
        <end position="327"/>
    </location>
</feature>
<comment type="subcellular location">
    <subcellularLocation>
        <location evidence="1 7">Cell membrane</location>
        <topology evidence="1 7">Multi-pass membrane protein</topology>
    </subcellularLocation>
</comment>
<keyword evidence="6 7" id="KW-0472">Membrane</keyword>
<evidence type="ECO:0000313" key="10">
    <source>
        <dbReference type="Proteomes" id="UP000483004"/>
    </source>
</evidence>
<protein>
    <submittedName>
        <fullName evidence="9">ABC transporter permease</fullName>
    </submittedName>
</protein>
<keyword evidence="4 7" id="KW-0812">Transmembrane</keyword>
<sequence length="337" mass="36190">MTSTTIDTAAGTEADAPAAARSGRWRAFVLRRLATIAGGLVFLLVITFLMIHLVPGDPVRASLGLNVSPEVVAARRAQLHLDRPLWVQFWYYVRDLAHFKFGTSIQTGEPVDQLIRNRLTATVQLAVAAMALVLVISLLLGMCFGWLTAGGRRRRTELGFNLVSGTVTAVPDFLTGTLLVVVFALGTHWFPASGRQGPQSMVLPALALALPPAFFLARVVRIETVKVLEQDYIRTAKANQLPTVRLFVRHVAPNVLAQSLTVAGLALGGLVGGSVVIENIFAWPGIGTAIVPAITGHDYPVVQACILVLGLIILLVNALVDVVLVALNPRMTALKEY</sequence>
<evidence type="ECO:0000256" key="7">
    <source>
        <dbReference type="RuleBase" id="RU363032"/>
    </source>
</evidence>
<dbReference type="PROSITE" id="PS50928">
    <property type="entry name" value="ABC_TM1"/>
    <property type="match status" value="1"/>
</dbReference>
<feature type="transmembrane region" description="Helical" evidence="7">
    <location>
        <begin position="33"/>
        <end position="54"/>
    </location>
</feature>
<dbReference type="PANTHER" id="PTHR43163:SF6">
    <property type="entry name" value="DIPEPTIDE TRANSPORT SYSTEM PERMEASE PROTEIN DPPB-RELATED"/>
    <property type="match status" value="1"/>
</dbReference>
<keyword evidence="3" id="KW-1003">Cell membrane</keyword>